<accession>A0ABR0AYF9</accession>
<feature type="compositionally biased region" description="Basic and acidic residues" evidence="2">
    <location>
        <begin position="664"/>
        <end position="673"/>
    </location>
</feature>
<reference evidence="3 4" key="1">
    <citation type="journal article" date="2023" name="Nucleic Acids Res.">
        <title>The hologenome of Daphnia magna reveals possible DNA methylation and microbiome-mediated evolution of the host genome.</title>
        <authorList>
            <person name="Chaturvedi A."/>
            <person name="Li X."/>
            <person name="Dhandapani V."/>
            <person name="Marshall H."/>
            <person name="Kissane S."/>
            <person name="Cuenca-Cambronero M."/>
            <person name="Asole G."/>
            <person name="Calvet F."/>
            <person name="Ruiz-Romero M."/>
            <person name="Marangio P."/>
            <person name="Guigo R."/>
            <person name="Rago D."/>
            <person name="Mirbahai L."/>
            <person name="Eastwood N."/>
            <person name="Colbourne J.K."/>
            <person name="Zhou J."/>
            <person name="Mallon E."/>
            <person name="Orsini L."/>
        </authorList>
    </citation>
    <scope>NUCLEOTIDE SEQUENCE [LARGE SCALE GENOMIC DNA]</scope>
    <source>
        <strain evidence="3">LRV0_1</strain>
    </source>
</reference>
<dbReference type="InterPro" id="IPR027417">
    <property type="entry name" value="P-loop_NTPase"/>
</dbReference>
<dbReference type="EMBL" id="JAOYFB010000039">
    <property type="protein sequence ID" value="KAK4030174.1"/>
    <property type="molecule type" value="Genomic_DNA"/>
</dbReference>
<feature type="coiled-coil region" evidence="1">
    <location>
        <begin position="1001"/>
        <end position="1028"/>
    </location>
</feature>
<evidence type="ECO:0008006" key="5">
    <source>
        <dbReference type="Google" id="ProtNLM"/>
    </source>
</evidence>
<keyword evidence="4" id="KW-1185">Reference proteome</keyword>
<name>A0ABR0AYF9_9CRUS</name>
<proteinExistence type="predicted"/>
<feature type="compositionally biased region" description="Polar residues" evidence="2">
    <location>
        <begin position="1248"/>
        <end position="1263"/>
    </location>
</feature>
<gene>
    <name evidence="3" type="ORF">OUZ56_023151</name>
</gene>
<evidence type="ECO:0000313" key="4">
    <source>
        <dbReference type="Proteomes" id="UP001234178"/>
    </source>
</evidence>
<feature type="region of interest" description="Disordered" evidence="2">
    <location>
        <begin position="1248"/>
        <end position="1326"/>
    </location>
</feature>
<organism evidence="3 4">
    <name type="scientific">Daphnia magna</name>
    <dbReference type="NCBI Taxonomy" id="35525"/>
    <lineage>
        <taxon>Eukaryota</taxon>
        <taxon>Metazoa</taxon>
        <taxon>Ecdysozoa</taxon>
        <taxon>Arthropoda</taxon>
        <taxon>Crustacea</taxon>
        <taxon>Branchiopoda</taxon>
        <taxon>Diplostraca</taxon>
        <taxon>Cladocera</taxon>
        <taxon>Anomopoda</taxon>
        <taxon>Daphniidae</taxon>
        <taxon>Daphnia</taxon>
    </lineage>
</organism>
<evidence type="ECO:0000313" key="3">
    <source>
        <dbReference type="EMBL" id="KAK4030174.1"/>
    </source>
</evidence>
<dbReference type="CDD" id="cd00882">
    <property type="entry name" value="Ras_like_GTPase"/>
    <property type="match status" value="1"/>
</dbReference>
<dbReference type="Proteomes" id="UP001234178">
    <property type="component" value="Unassembled WGS sequence"/>
</dbReference>
<evidence type="ECO:0000256" key="2">
    <source>
        <dbReference type="SAM" id="MobiDB-lite"/>
    </source>
</evidence>
<comment type="caution">
    <text evidence="3">The sequence shown here is derived from an EMBL/GenBank/DDBJ whole genome shotgun (WGS) entry which is preliminary data.</text>
</comment>
<dbReference type="PANTHER" id="PTHR32046:SF14">
    <property type="match status" value="1"/>
</dbReference>
<dbReference type="PANTHER" id="PTHR32046">
    <property type="entry name" value="G DOMAIN-CONTAINING PROTEIN"/>
    <property type="match status" value="1"/>
</dbReference>
<dbReference type="SUPFAM" id="SSF52540">
    <property type="entry name" value="P-loop containing nucleoside triphosphate hydrolases"/>
    <property type="match status" value="1"/>
</dbReference>
<sequence length="1326" mass="149773">MAEPIRISTLGRDAQVGDLYNYLTDVIVPSGIGVPNERKTISDTVGDPKLSFIYQQPEKSKRHFLGINSHLLQNMKRGSVPGHQLWFSDYLNTNSMDGDEGHAQVTLLLRVVRRTETLDLDFLRSKIDDYQLKSAAGGATHVIDEVVYGAEVICSMRKALDLSQETKESAEVSIYFAAKKYLDETIGKSTSVELPIELDQVPCTVLSSIKPGKKNEMSFHSFSLYLQNLLDTDNNRQKWKPMEFLLRNMSAAHIEAKLWSERKDDVALEKEHHQVNRKWITKEMMDISNDPSLKRFPLLEKFICYFRDLLPRFWKGIDETYKTLEMLPEEKVLEEMIYISDWLKKVMDLFACWRKDIREMCWLLKDTDLVLLEMQEIEAQMTTKDCKIAKLFVLNLEYKKVPIVNDIEELVGQQISTVMLPVLPSFSYEKEHIGCIRSALSQFANEARLANLSSSLGTSYYVALDSSTLENGAIVTIDYSGKSPIVISEDNPVEYLKKKQKHQLLFSSSSVSASLPPPLTPTVVSNQLYGANVTEQSTSIHIPVQKNCNNYGNMERNSIVNKTSSISDGDAKTYVVFPSQAEGMTQHSDKRDGIGGGRGNGSIKNKEEIDPFEDQNATRHSKTNSSKKDQTGIRSAPDETILNLDEMSLHDTNARKPSTSADSPHQKNFNDGRSKKRNVTRPDKVGGAEDFDADQDYTTYRNIKSHDNRRIAEIYADESRSYSKLIRNGSPNVYLLNATEKSNSEKINWFDICRPGDSMRSRNPKNHKIIILMGITGSGKSTLINGMINYILGVQWNDPFRFKCVREDENAARNQAHSQTSSVTAYTLHHQEGMTIPYSITIIDTPGYGNTGGVKRDKEISAAIHSFLTQQEIPIDEIHAACFVAASGDSRLTATQRYIIDSVLSIFGKDMKDNLRLLVTFADNADPPVVGACLSANFPTTSASDGIAYSKFNSSVLYCSNAEQGDDEFSFDQLFWDMGHENFKKFFDMLERMKGRDLTSTREVIHSRRQLEQSLKDIEQEMEVCLTNIENIEIFQRKMKTCGHNMEATKNFTVEQTVQRLRKFNCPKGFFAYNCEKCQKTCEWRVTKKSSLHKEKRPCENKACKCLPSDHYVDEWEWCLIPEKVSMTLQDVKAQYESNCKGMMTAEKILNACTEDLLMARAKVLSLLEQVAKNVDLLESTALRSNVLSPSDYLSLMRSRVQEEQAPGYMTRLETLDDIQRMLAGGTSQPIRSTAPMPNQGFRLLSSNTERVSDSSVTPSYGQAYNKEPSLPATQPTPVYGDVSESKSGRSSTSKGWASSFFGIGKPAESDNQSQQQKKKNETWKV</sequence>
<feature type="region of interest" description="Disordered" evidence="2">
    <location>
        <begin position="579"/>
        <end position="692"/>
    </location>
</feature>
<dbReference type="Gene3D" id="3.40.50.300">
    <property type="entry name" value="P-loop containing nucleotide triphosphate hydrolases"/>
    <property type="match status" value="1"/>
</dbReference>
<protein>
    <recommendedName>
        <fullName evidence="5">AIG1-type G domain-containing protein</fullName>
    </recommendedName>
</protein>
<evidence type="ECO:0000256" key="1">
    <source>
        <dbReference type="SAM" id="Coils"/>
    </source>
</evidence>
<keyword evidence="1" id="KW-0175">Coiled coil</keyword>